<feature type="region of interest" description="Disordered" evidence="7">
    <location>
        <begin position="347"/>
        <end position="478"/>
    </location>
</feature>
<dbReference type="GO" id="GO:0048205">
    <property type="term" value="P:COPI coating of Golgi vesicle"/>
    <property type="evidence" value="ECO:0007669"/>
    <property type="project" value="TreeGrafter"/>
</dbReference>
<evidence type="ECO:0000256" key="2">
    <source>
        <dbReference type="ARBA" id="ARBA00022723"/>
    </source>
</evidence>
<reference evidence="9 10" key="1">
    <citation type="submission" date="2019-07" db="EMBL/GenBank/DDBJ databases">
        <title>Draft genome assembly of a fouling barnacle, Amphibalanus amphitrite (Darwin, 1854): The first reference genome for Thecostraca.</title>
        <authorList>
            <person name="Kim W."/>
        </authorList>
    </citation>
    <scope>NUCLEOTIDE SEQUENCE [LARGE SCALE GENOMIC DNA]</scope>
    <source>
        <strain evidence="9">SNU_AA5</strain>
        <tissue evidence="9">Soma without cirri and trophi</tissue>
    </source>
</reference>
<feature type="compositionally biased region" description="Gly residues" evidence="7">
    <location>
        <begin position="399"/>
        <end position="417"/>
    </location>
</feature>
<dbReference type="SUPFAM" id="SSF57863">
    <property type="entry name" value="ArfGap/RecO-like zinc finger"/>
    <property type="match status" value="1"/>
</dbReference>
<dbReference type="InterPro" id="IPR038508">
    <property type="entry name" value="ArfGAP_dom_sf"/>
</dbReference>
<keyword evidence="4" id="KW-0862">Zinc</keyword>
<dbReference type="PANTHER" id="PTHR45686:SF4">
    <property type="entry name" value="ADP-RIBOSYLATION FACTOR GTPASE ACTIVATING PROTEIN 3, ISOFORM H"/>
    <property type="match status" value="1"/>
</dbReference>
<dbReference type="EMBL" id="VIIS01001693">
    <property type="protein sequence ID" value="KAF0294345.1"/>
    <property type="molecule type" value="Genomic_DNA"/>
</dbReference>
<feature type="compositionally biased region" description="Basic and acidic residues" evidence="7">
    <location>
        <begin position="361"/>
        <end position="374"/>
    </location>
</feature>
<dbReference type="GO" id="GO:0008270">
    <property type="term" value="F:zinc ion binding"/>
    <property type="evidence" value="ECO:0007669"/>
    <property type="project" value="UniProtKB-KW"/>
</dbReference>
<keyword evidence="1" id="KW-0343">GTPase activation</keyword>
<dbReference type="EMBL" id="VIIS01001693">
    <property type="protein sequence ID" value="KAF0294346.1"/>
    <property type="molecule type" value="Genomic_DNA"/>
</dbReference>
<evidence type="ECO:0000256" key="4">
    <source>
        <dbReference type="ARBA" id="ARBA00022833"/>
    </source>
</evidence>
<feature type="coiled-coil region" evidence="6">
    <location>
        <begin position="259"/>
        <end position="305"/>
    </location>
</feature>
<evidence type="ECO:0000259" key="8">
    <source>
        <dbReference type="PROSITE" id="PS50115"/>
    </source>
</evidence>
<dbReference type="CDD" id="cd08831">
    <property type="entry name" value="ArfGap_ArfGap2_3_like"/>
    <property type="match status" value="1"/>
</dbReference>
<feature type="compositionally biased region" description="Low complexity" evidence="7">
    <location>
        <begin position="418"/>
        <end position="433"/>
    </location>
</feature>
<dbReference type="PRINTS" id="PR00405">
    <property type="entry name" value="REVINTRACTNG"/>
</dbReference>
<comment type="caution">
    <text evidence="9">The sequence shown here is derived from an EMBL/GenBank/DDBJ whole genome shotgun (WGS) entry which is preliminary data.</text>
</comment>
<keyword evidence="2" id="KW-0479">Metal-binding</keyword>
<feature type="region of interest" description="Disordered" evidence="7">
    <location>
        <begin position="509"/>
        <end position="537"/>
    </location>
</feature>
<proteinExistence type="predicted"/>
<keyword evidence="10" id="KW-1185">Reference proteome</keyword>
<feature type="compositionally biased region" description="Gly residues" evidence="7">
    <location>
        <begin position="236"/>
        <end position="248"/>
    </location>
</feature>
<keyword evidence="3 5" id="KW-0863">Zinc-finger</keyword>
<feature type="region of interest" description="Disordered" evidence="7">
    <location>
        <begin position="159"/>
        <end position="250"/>
    </location>
</feature>
<dbReference type="InterPro" id="IPR001164">
    <property type="entry name" value="ArfGAP_dom"/>
</dbReference>
<dbReference type="PROSITE" id="PS50115">
    <property type="entry name" value="ARFGAP"/>
    <property type="match status" value="1"/>
</dbReference>
<accession>A0A6A4VIP4</accession>
<dbReference type="PANTHER" id="PTHR45686">
    <property type="entry name" value="ADP-RIBOSYLATION FACTOR GTPASE ACTIVATING PROTEIN 3, ISOFORM H-RELATED"/>
    <property type="match status" value="1"/>
</dbReference>
<dbReference type="Gene3D" id="1.10.220.150">
    <property type="entry name" value="Arf GTPase activating protein"/>
    <property type="match status" value="1"/>
</dbReference>
<feature type="compositionally biased region" description="Polar residues" evidence="7">
    <location>
        <begin position="438"/>
        <end position="452"/>
    </location>
</feature>
<dbReference type="SMART" id="SM00105">
    <property type="entry name" value="ArfGap"/>
    <property type="match status" value="1"/>
</dbReference>
<evidence type="ECO:0000256" key="1">
    <source>
        <dbReference type="ARBA" id="ARBA00022468"/>
    </source>
</evidence>
<evidence type="ECO:0000313" key="10">
    <source>
        <dbReference type="Proteomes" id="UP000440578"/>
    </source>
</evidence>
<name>A0A6A4VIP4_AMPAM</name>
<keyword evidence="6" id="KW-0175">Coiled coil</keyword>
<dbReference type="OrthoDB" id="983479at2759"/>
<gene>
    <name evidence="9" type="primary">Arfgap2_1</name>
    <name evidence="9" type="ORF">FJT64_007981</name>
</gene>
<dbReference type="Pfam" id="PF01412">
    <property type="entry name" value="ArfGap"/>
    <property type="match status" value="1"/>
</dbReference>
<dbReference type="AlphaFoldDB" id="A0A6A4VIP4"/>
<dbReference type="InterPro" id="IPR037278">
    <property type="entry name" value="ARFGAP/RecO"/>
</dbReference>
<dbReference type="Proteomes" id="UP000440578">
    <property type="component" value="Unassembled WGS sequence"/>
</dbReference>
<feature type="compositionally biased region" description="Polar residues" evidence="7">
    <location>
        <begin position="214"/>
        <end position="229"/>
    </location>
</feature>
<feature type="domain" description="Arf-GAP" evidence="8">
    <location>
        <begin position="12"/>
        <end position="119"/>
    </location>
</feature>
<protein>
    <submittedName>
        <fullName evidence="9">ADP-ribosylation factor GTPase-activating protein 2</fullName>
    </submittedName>
</protein>
<evidence type="ECO:0000313" key="9">
    <source>
        <dbReference type="EMBL" id="KAF0294346.1"/>
    </source>
</evidence>
<dbReference type="FunFam" id="1.10.220.150:FF:000004">
    <property type="entry name" value="Putative ADP-ribosylation factor GTPase-activating protein 2"/>
    <property type="match status" value="1"/>
</dbReference>
<sequence>MADNVPHKGDIMAIFKRLRAIPTNKVCFDCSCKNPTWASVTYGVFLCIDCSAVHRGLGVHVTFVRSTQLDTNWTWLQLRNMQLGGNANARKFFHQHNCSTTDAQQKYHSRAAQLYRDKLHGMAVQAMKLYGTQVHIESEHHDGGGEKAQPDVDFFDEHSSAQFEQPPAQDNKYSAAAQLSAHEPEPEPQSGAPASNGAVQVPGAGPRVEHVLGTSPQAAPQQIRKSTIGQRRPAGGKLGARKLGGGLGAQKVKKDFSEIERQAEQADMMKVQAAEAKKEEARQTAEEQERQLASVRLAYQDLSLEQRKQTDRVKNMDPKKAEQLERLGMGFGGGSSGAVSHSAFSDMETIEQSAPASAEPLGRRGADAFSRRDEMDEFELGFSSKAKSQSDDDDFFGGFSSGTGLGGLGSSSGGGWGKSSSSASSWEKAPTSSWEKAPTSSWEKAPTSSWDKTPSSAPRRPPPTDTSKTSCGDDAQKKFGNAKAISSAAYFGDERPSFESQQNMNRFQGARGISSADYFGEPQTNRGGGGGPMMQTPDLEDVKESVRQGVTKVAGKLGTLANGVMSSLQDRSWN</sequence>
<evidence type="ECO:0000256" key="3">
    <source>
        <dbReference type="ARBA" id="ARBA00022771"/>
    </source>
</evidence>
<evidence type="ECO:0000256" key="5">
    <source>
        <dbReference type="PROSITE-ProRule" id="PRU00288"/>
    </source>
</evidence>
<organism evidence="9 10">
    <name type="scientific">Amphibalanus amphitrite</name>
    <name type="common">Striped barnacle</name>
    <name type="synonym">Balanus amphitrite</name>
    <dbReference type="NCBI Taxonomy" id="1232801"/>
    <lineage>
        <taxon>Eukaryota</taxon>
        <taxon>Metazoa</taxon>
        <taxon>Ecdysozoa</taxon>
        <taxon>Arthropoda</taxon>
        <taxon>Crustacea</taxon>
        <taxon>Multicrustacea</taxon>
        <taxon>Cirripedia</taxon>
        <taxon>Thoracica</taxon>
        <taxon>Thoracicalcarea</taxon>
        <taxon>Balanomorpha</taxon>
        <taxon>Balanoidea</taxon>
        <taxon>Balanidae</taxon>
        <taxon>Amphibalaninae</taxon>
        <taxon>Amphibalanus</taxon>
    </lineage>
</organism>
<dbReference type="GO" id="GO:0000139">
    <property type="term" value="C:Golgi membrane"/>
    <property type="evidence" value="ECO:0007669"/>
    <property type="project" value="GOC"/>
</dbReference>
<dbReference type="GO" id="GO:0005096">
    <property type="term" value="F:GTPase activator activity"/>
    <property type="evidence" value="ECO:0007669"/>
    <property type="project" value="UniProtKB-KW"/>
</dbReference>
<evidence type="ECO:0000256" key="6">
    <source>
        <dbReference type="SAM" id="Coils"/>
    </source>
</evidence>
<evidence type="ECO:0000256" key="7">
    <source>
        <dbReference type="SAM" id="MobiDB-lite"/>
    </source>
</evidence>